<name>A0A6J8CIC0_MYTCO</name>
<accession>A0A6J8CIC0</accession>
<protein>
    <submittedName>
        <fullName evidence="2">Uncharacterized protein</fullName>
    </submittedName>
</protein>
<dbReference type="OrthoDB" id="6134630at2759"/>
<dbReference type="AlphaFoldDB" id="A0A6J8CIC0"/>
<evidence type="ECO:0000256" key="1">
    <source>
        <dbReference type="SAM" id="Phobius"/>
    </source>
</evidence>
<keyword evidence="3" id="KW-1185">Reference proteome</keyword>
<feature type="transmembrane region" description="Helical" evidence="1">
    <location>
        <begin position="126"/>
        <end position="146"/>
    </location>
</feature>
<reference evidence="2 3" key="1">
    <citation type="submission" date="2020-06" db="EMBL/GenBank/DDBJ databases">
        <authorList>
            <person name="Li R."/>
            <person name="Bekaert M."/>
        </authorList>
    </citation>
    <scope>NUCLEOTIDE SEQUENCE [LARGE SCALE GENOMIC DNA]</scope>
    <source>
        <strain evidence="3">wild</strain>
    </source>
</reference>
<dbReference type="EMBL" id="CACVKT020005451">
    <property type="protein sequence ID" value="CAC5395246.1"/>
    <property type="molecule type" value="Genomic_DNA"/>
</dbReference>
<feature type="transmembrane region" description="Helical" evidence="1">
    <location>
        <begin position="175"/>
        <end position="200"/>
    </location>
</feature>
<dbReference type="Proteomes" id="UP000507470">
    <property type="component" value="Unassembled WGS sequence"/>
</dbReference>
<organism evidence="2 3">
    <name type="scientific">Mytilus coruscus</name>
    <name type="common">Sea mussel</name>
    <dbReference type="NCBI Taxonomy" id="42192"/>
    <lineage>
        <taxon>Eukaryota</taxon>
        <taxon>Metazoa</taxon>
        <taxon>Spiralia</taxon>
        <taxon>Lophotrochozoa</taxon>
        <taxon>Mollusca</taxon>
        <taxon>Bivalvia</taxon>
        <taxon>Autobranchia</taxon>
        <taxon>Pteriomorphia</taxon>
        <taxon>Mytilida</taxon>
        <taxon>Mytiloidea</taxon>
        <taxon>Mytilidae</taxon>
        <taxon>Mytilinae</taxon>
        <taxon>Mytilus</taxon>
    </lineage>
</organism>
<keyword evidence="1" id="KW-0812">Transmembrane</keyword>
<sequence length="235" mass="25876">MKCLSLPTTLLIISSVSILIALSLAGASLAKSVKWNFYNYELDYGTTWYMHAYQTLWTSYDEWTGNTDQTHMQVFKPIKDDSWRLLPRLLIISTLGLGALSLCVLLPVSLVPMLKKKTFILNGCRIASSVISMCAGILLAYTLNYFQGHYQSILTEVFDTKGSGYPDKDNISTGFYIAAIACTFYFLSASVNIANVVILIKTGTATVEPTIEGHQGTSKKTQNDVTVTDLPDVTA</sequence>
<evidence type="ECO:0000313" key="2">
    <source>
        <dbReference type="EMBL" id="CAC5395246.1"/>
    </source>
</evidence>
<keyword evidence="1" id="KW-1133">Transmembrane helix</keyword>
<proteinExistence type="predicted"/>
<gene>
    <name evidence="2" type="ORF">MCOR_29931</name>
</gene>
<keyword evidence="1" id="KW-0472">Membrane</keyword>
<evidence type="ECO:0000313" key="3">
    <source>
        <dbReference type="Proteomes" id="UP000507470"/>
    </source>
</evidence>
<feature type="transmembrane region" description="Helical" evidence="1">
    <location>
        <begin position="89"/>
        <end position="114"/>
    </location>
</feature>